<accession>A0A9D9HEZ8</accession>
<feature type="transmembrane region" description="Helical" evidence="10">
    <location>
        <begin position="20"/>
        <end position="37"/>
    </location>
</feature>
<dbReference type="Proteomes" id="UP000823637">
    <property type="component" value="Unassembled WGS sequence"/>
</dbReference>
<keyword evidence="4" id="KW-1003">Cell membrane</keyword>
<dbReference type="PRINTS" id="PR01374">
    <property type="entry name" value="TONBPROTEIN"/>
</dbReference>
<evidence type="ECO:0000259" key="11">
    <source>
        <dbReference type="PROSITE" id="PS52015"/>
    </source>
</evidence>
<dbReference type="InterPro" id="IPR003538">
    <property type="entry name" value="TonB"/>
</dbReference>
<evidence type="ECO:0000256" key="7">
    <source>
        <dbReference type="ARBA" id="ARBA00022927"/>
    </source>
</evidence>
<dbReference type="InterPro" id="IPR051045">
    <property type="entry name" value="TonB-dependent_transducer"/>
</dbReference>
<dbReference type="PANTHER" id="PTHR33446">
    <property type="entry name" value="PROTEIN TONB-RELATED"/>
    <property type="match status" value="1"/>
</dbReference>
<dbReference type="GO" id="GO:0030288">
    <property type="term" value="C:outer membrane-bounded periplasmic space"/>
    <property type="evidence" value="ECO:0007669"/>
    <property type="project" value="InterPro"/>
</dbReference>
<name>A0A9D9HEZ8_9BACT</name>
<dbReference type="GO" id="GO:0015031">
    <property type="term" value="P:protein transport"/>
    <property type="evidence" value="ECO:0007669"/>
    <property type="project" value="UniProtKB-KW"/>
</dbReference>
<evidence type="ECO:0000256" key="10">
    <source>
        <dbReference type="SAM" id="Phobius"/>
    </source>
</evidence>
<dbReference type="NCBIfam" id="TIGR01352">
    <property type="entry name" value="tonB_Cterm"/>
    <property type="match status" value="1"/>
</dbReference>
<keyword evidence="8 10" id="KW-1133">Transmembrane helix</keyword>
<dbReference type="InterPro" id="IPR037682">
    <property type="entry name" value="TonB_C"/>
</dbReference>
<reference evidence="12" key="2">
    <citation type="journal article" date="2021" name="PeerJ">
        <title>Extensive microbial diversity within the chicken gut microbiome revealed by metagenomics and culture.</title>
        <authorList>
            <person name="Gilroy R."/>
            <person name="Ravi A."/>
            <person name="Getino M."/>
            <person name="Pursley I."/>
            <person name="Horton D.L."/>
            <person name="Alikhan N.F."/>
            <person name="Baker D."/>
            <person name="Gharbi K."/>
            <person name="Hall N."/>
            <person name="Watson M."/>
            <person name="Adriaenssens E.M."/>
            <person name="Foster-Nyarko E."/>
            <person name="Jarju S."/>
            <person name="Secka A."/>
            <person name="Antonio M."/>
            <person name="Oren A."/>
            <person name="Chaudhuri R.R."/>
            <person name="La Ragione R."/>
            <person name="Hildebrand F."/>
            <person name="Pallen M.J."/>
        </authorList>
    </citation>
    <scope>NUCLEOTIDE SEQUENCE</scope>
    <source>
        <strain evidence="12">D3-1215</strain>
    </source>
</reference>
<evidence type="ECO:0000256" key="9">
    <source>
        <dbReference type="ARBA" id="ARBA00023136"/>
    </source>
</evidence>
<comment type="similarity">
    <text evidence="2">Belongs to the TonB family.</text>
</comment>
<comment type="subcellular location">
    <subcellularLocation>
        <location evidence="1">Cell inner membrane</location>
        <topology evidence="1">Single-pass membrane protein</topology>
        <orientation evidence="1">Periplasmic side</orientation>
    </subcellularLocation>
</comment>
<dbReference type="GO" id="GO:0055085">
    <property type="term" value="P:transmembrane transport"/>
    <property type="evidence" value="ECO:0007669"/>
    <property type="project" value="InterPro"/>
</dbReference>
<keyword evidence="7" id="KW-0653">Protein transport</keyword>
<evidence type="ECO:0000256" key="2">
    <source>
        <dbReference type="ARBA" id="ARBA00006555"/>
    </source>
</evidence>
<dbReference type="Gene3D" id="3.30.1150.10">
    <property type="match status" value="1"/>
</dbReference>
<dbReference type="EMBL" id="JADIMR010000094">
    <property type="protein sequence ID" value="MBO8447362.1"/>
    <property type="molecule type" value="Genomic_DNA"/>
</dbReference>
<keyword evidence="3" id="KW-0813">Transport</keyword>
<dbReference type="InterPro" id="IPR006260">
    <property type="entry name" value="TonB/TolA_C"/>
</dbReference>
<gene>
    <name evidence="12" type="ORF">IAC32_06425</name>
</gene>
<dbReference type="GO" id="GO:0031992">
    <property type="term" value="F:energy transducer activity"/>
    <property type="evidence" value="ECO:0007669"/>
    <property type="project" value="InterPro"/>
</dbReference>
<evidence type="ECO:0000313" key="13">
    <source>
        <dbReference type="Proteomes" id="UP000823637"/>
    </source>
</evidence>
<keyword evidence="9 10" id="KW-0472">Membrane</keyword>
<dbReference type="SUPFAM" id="SSF74653">
    <property type="entry name" value="TolA/TonB C-terminal domain"/>
    <property type="match status" value="1"/>
</dbReference>
<feature type="domain" description="TonB C-terminal" evidence="11">
    <location>
        <begin position="140"/>
        <end position="229"/>
    </location>
</feature>
<comment type="caution">
    <text evidence="12">The sequence shown here is derived from an EMBL/GenBank/DDBJ whole genome shotgun (WGS) entry which is preliminary data.</text>
</comment>
<protein>
    <submittedName>
        <fullName evidence="12">TonB family protein</fullName>
    </submittedName>
</protein>
<evidence type="ECO:0000256" key="4">
    <source>
        <dbReference type="ARBA" id="ARBA00022475"/>
    </source>
</evidence>
<evidence type="ECO:0000256" key="5">
    <source>
        <dbReference type="ARBA" id="ARBA00022519"/>
    </source>
</evidence>
<dbReference type="PROSITE" id="PS52015">
    <property type="entry name" value="TONB_CTD"/>
    <property type="match status" value="1"/>
</dbReference>
<evidence type="ECO:0000256" key="3">
    <source>
        <dbReference type="ARBA" id="ARBA00022448"/>
    </source>
</evidence>
<dbReference type="PANTHER" id="PTHR33446:SF2">
    <property type="entry name" value="PROTEIN TONB"/>
    <property type="match status" value="1"/>
</dbReference>
<dbReference type="FunFam" id="3.30.1150.10:FF:000002">
    <property type="entry name" value="Energy transducer TonB"/>
    <property type="match status" value="1"/>
</dbReference>
<evidence type="ECO:0000256" key="1">
    <source>
        <dbReference type="ARBA" id="ARBA00004383"/>
    </source>
</evidence>
<evidence type="ECO:0000256" key="6">
    <source>
        <dbReference type="ARBA" id="ARBA00022692"/>
    </source>
</evidence>
<dbReference type="Pfam" id="PF03544">
    <property type="entry name" value="TonB_C"/>
    <property type="match status" value="1"/>
</dbReference>
<sequence>MEIKKSPKADLENKKSTSILIGLVVALGIMFIAFEWSQRDVVVYEEAIQSAVVEDEEMIEVTFREETPPPPAPEPPAPETVLSDVIEIKDNTEEVETVDFSAEDDASQRVVVQAPVAAPVEEEEEQQIFVVVEKMPEFPGGEEAMRRYLARNIRYPLIAQENGIQGRVICQFVVNADGKIVDVQVVRGVEASLDAEAVRVIQSMPSWTPGKQGGKSVRVKYTLPIRFKL</sequence>
<reference evidence="12" key="1">
    <citation type="submission" date="2020-10" db="EMBL/GenBank/DDBJ databases">
        <authorList>
            <person name="Gilroy R."/>
        </authorList>
    </citation>
    <scope>NUCLEOTIDE SEQUENCE</scope>
    <source>
        <strain evidence="12">D3-1215</strain>
    </source>
</reference>
<dbReference type="GO" id="GO:0015891">
    <property type="term" value="P:siderophore transport"/>
    <property type="evidence" value="ECO:0007669"/>
    <property type="project" value="InterPro"/>
</dbReference>
<dbReference type="AlphaFoldDB" id="A0A9D9HEZ8"/>
<dbReference type="GO" id="GO:0098797">
    <property type="term" value="C:plasma membrane protein complex"/>
    <property type="evidence" value="ECO:0007669"/>
    <property type="project" value="TreeGrafter"/>
</dbReference>
<keyword evidence="5" id="KW-0997">Cell inner membrane</keyword>
<organism evidence="12 13">
    <name type="scientific">Candidatus Enterocola intestinipullorum</name>
    <dbReference type="NCBI Taxonomy" id="2840783"/>
    <lineage>
        <taxon>Bacteria</taxon>
        <taxon>Pseudomonadati</taxon>
        <taxon>Bacteroidota</taxon>
        <taxon>Bacteroidia</taxon>
        <taxon>Bacteroidales</taxon>
        <taxon>Candidatus Enterocola</taxon>
    </lineage>
</organism>
<keyword evidence="6 10" id="KW-0812">Transmembrane</keyword>
<evidence type="ECO:0000313" key="12">
    <source>
        <dbReference type="EMBL" id="MBO8447362.1"/>
    </source>
</evidence>
<evidence type="ECO:0000256" key="8">
    <source>
        <dbReference type="ARBA" id="ARBA00022989"/>
    </source>
</evidence>
<proteinExistence type="inferred from homology"/>